<feature type="signal peptide" evidence="2">
    <location>
        <begin position="1"/>
        <end position="25"/>
    </location>
</feature>
<dbReference type="EMBL" id="CP133548">
    <property type="protein sequence ID" value="WMS87296.1"/>
    <property type="molecule type" value="Genomic_DNA"/>
</dbReference>
<protein>
    <submittedName>
        <fullName evidence="4">CRTAC1 family protein</fullName>
    </submittedName>
</protein>
<dbReference type="Pfam" id="PF13517">
    <property type="entry name" value="FG-GAP_3"/>
    <property type="match status" value="2"/>
</dbReference>
<evidence type="ECO:0000313" key="5">
    <source>
        <dbReference type="Proteomes" id="UP001239782"/>
    </source>
</evidence>
<evidence type="ECO:0000256" key="1">
    <source>
        <dbReference type="ARBA" id="ARBA00022729"/>
    </source>
</evidence>
<dbReference type="PANTHER" id="PTHR16026:SF0">
    <property type="entry name" value="CARTILAGE ACIDIC PROTEIN 1"/>
    <property type="match status" value="1"/>
</dbReference>
<keyword evidence="5" id="KW-1185">Reference proteome</keyword>
<keyword evidence="1 2" id="KW-0732">Signal</keyword>
<dbReference type="KEGG" id="plei:Q9312_18995"/>
<name>A0AA51X6X4_9GAMM</name>
<evidence type="ECO:0000313" key="4">
    <source>
        <dbReference type="EMBL" id="WMS87296.1"/>
    </source>
</evidence>
<dbReference type="InterPro" id="IPR011519">
    <property type="entry name" value="UnbV_ASPIC"/>
</dbReference>
<accession>A0AA51X6X4</accession>
<proteinExistence type="predicted"/>
<dbReference type="RefSeq" id="WP_309202437.1">
    <property type="nucleotide sequence ID" value="NZ_CP133548.1"/>
</dbReference>
<feature type="domain" description="ASPIC/UnbV" evidence="3">
    <location>
        <begin position="965"/>
        <end position="1031"/>
    </location>
</feature>
<reference evidence="4 5" key="1">
    <citation type="submission" date="2023-08" db="EMBL/GenBank/DDBJ databases">
        <title>Pleionea litopenaei sp. nov., isolated from stomach of juvenile Litopenaeus vannamei.</title>
        <authorList>
            <person name="Rho A.M."/>
            <person name="Hwang C.Y."/>
        </authorList>
    </citation>
    <scope>NUCLEOTIDE SEQUENCE [LARGE SCALE GENOMIC DNA]</scope>
    <source>
        <strain evidence="4 5">HL-JVS1</strain>
    </source>
</reference>
<dbReference type="InterPro" id="IPR028994">
    <property type="entry name" value="Integrin_alpha_N"/>
</dbReference>
<gene>
    <name evidence="4" type="ORF">Q9312_18995</name>
</gene>
<dbReference type="Pfam" id="PF07593">
    <property type="entry name" value="UnbV_ASPIC"/>
    <property type="match status" value="1"/>
</dbReference>
<feature type="chain" id="PRO_5041201978" evidence="2">
    <location>
        <begin position="26"/>
        <end position="1045"/>
    </location>
</feature>
<sequence>MMTIKSKLTYISLAASLLASFPALTAQPVDTIINEIKELEKNRDPKCYATASRLENFMFGTPLTSDARFNKNLSQKEWARGVWKHASAIAKKQGKTEVSKDVLMQAIEENFKFSQGADGHWTVTFPKNREIRINQVDKRHYSTVAYALRAILAVQQEALLSGDSTLIPLTDDAVKEFKESLDFLSLSVLKVADTQARNDNQYEVSLNLFNDTWRALAGNKFEKINKPTIATNAPVSLALVKKIIAQKVASYKVYNNIANQLFVRNLQVYYARLTWPEGEQEGASFKNLFEKTMIQFAHDIYVGAEKIAIKNGHSVIQESDVSELMEVFIPHQIDEYEDAVFFYHLPRDEQIKLEAYDMDSFRDSGIHWRYLEYVIDNPSFVSYRQPDPFALELIVENIAQFGVLSLRVAGMVGKEKGAERLSESLYIEGLKRIQSKINKHVATTPEQIKTNQLASATEAKTSVNSSGKMFTDVSSQMGVDHLHRSADWLNRLLRSYLKKTDEVGVITIPPAFGGSGVAAEDLNNDGYMDLLVLSGMGNKLYLNREGKRFEDVTESAGLNWIREEDNLPGEVRQPIIADLNNDGLQDIVITYVNDKHRVYQNLGNETFKDVTNIASLGGVGLIGGPATVADFDNDGLLDIYVTYFGHYTKGILPTLKRRNDNGLPNQLFKNIGGFKFKNVTAGSGTDNTGWTQAVGHTDFNRDGLQDIIVGNDFGVNAYLQNMGNMKFKDVSSDIGTDKPSYTMNIGIADLNADLYPDIYISNIVTMNKDEKYVLPNEDTTMKFNAEKLANMRVVEANDLFLSGSNTKGELQYQLSDAVGRGYSSTGWSWDADFFDFDNDGDNDLYVLNGMNEFNIYSSRNPYYQDPNDKAMKDILMPVSDKESNVFFINQGGRLLNQSKLSGLDLLGNSRSAAYLDFDNDGDLDIAMNNFHEKANFFVNNLSRPEHNWLKIKLEGDPSKGVSRDAVGATILVYTESDQIIWREVHSTIGYLSVHPKEQHVGLGAAQVKKIEVLWPNGSKQEFSGLKVNKQYLLKQSGQALEFAKK</sequence>
<organism evidence="4 5">
    <name type="scientific">Pleionea litopenaei</name>
    <dbReference type="NCBI Taxonomy" id="3070815"/>
    <lineage>
        <taxon>Bacteria</taxon>
        <taxon>Pseudomonadati</taxon>
        <taxon>Pseudomonadota</taxon>
        <taxon>Gammaproteobacteria</taxon>
        <taxon>Oceanospirillales</taxon>
        <taxon>Pleioneaceae</taxon>
        <taxon>Pleionea</taxon>
    </lineage>
</organism>
<dbReference type="Proteomes" id="UP001239782">
    <property type="component" value="Chromosome"/>
</dbReference>
<dbReference type="AlphaFoldDB" id="A0AA51X6X4"/>
<dbReference type="PANTHER" id="PTHR16026">
    <property type="entry name" value="CARTILAGE ACIDIC PROTEIN 1"/>
    <property type="match status" value="1"/>
</dbReference>
<evidence type="ECO:0000259" key="3">
    <source>
        <dbReference type="Pfam" id="PF07593"/>
    </source>
</evidence>
<dbReference type="InterPro" id="IPR027039">
    <property type="entry name" value="Crtac1"/>
</dbReference>
<dbReference type="SUPFAM" id="SSF69318">
    <property type="entry name" value="Integrin alpha N-terminal domain"/>
    <property type="match status" value="1"/>
</dbReference>
<evidence type="ECO:0000256" key="2">
    <source>
        <dbReference type="SAM" id="SignalP"/>
    </source>
</evidence>
<dbReference type="Gene3D" id="2.130.10.130">
    <property type="entry name" value="Integrin alpha, N-terminal"/>
    <property type="match status" value="2"/>
</dbReference>
<dbReference type="InterPro" id="IPR013517">
    <property type="entry name" value="FG-GAP"/>
</dbReference>